<accession>A0A2K3JLE2</accession>
<name>A0A2K3JLE2_TRIPR</name>
<protein>
    <submittedName>
        <fullName evidence="1">Uncharacterized protein</fullName>
    </submittedName>
</protein>
<feature type="non-terminal residue" evidence="1">
    <location>
        <position position="56"/>
    </location>
</feature>
<organism evidence="1 2">
    <name type="scientific">Trifolium pratense</name>
    <name type="common">Red clover</name>
    <dbReference type="NCBI Taxonomy" id="57577"/>
    <lineage>
        <taxon>Eukaryota</taxon>
        <taxon>Viridiplantae</taxon>
        <taxon>Streptophyta</taxon>
        <taxon>Embryophyta</taxon>
        <taxon>Tracheophyta</taxon>
        <taxon>Spermatophyta</taxon>
        <taxon>Magnoliopsida</taxon>
        <taxon>eudicotyledons</taxon>
        <taxon>Gunneridae</taxon>
        <taxon>Pentapetalae</taxon>
        <taxon>rosids</taxon>
        <taxon>fabids</taxon>
        <taxon>Fabales</taxon>
        <taxon>Fabaceae</taxon>
        <taxon>Papilionoideae</taxon>
        <taxon>50 kb inversion clade</taxon>
        <taxon>NPAAA clade</taxon>
        <taxon>Hologalegina</taxon>
        <taxon>IRL clade</taxon>
        <taxon>Trifolieae</taxon>
        <taxon>Trifolium</taxon>
    </lineage>
</organism>
<comment type="caution">
    <text evidence="1">The sequence shown here is derived from an EMBL/GenBank/DDBJ whole genome shotgun (WGS) entry which is preliminary data.</text>
</comment>
<sequence length="56" mass="6745">MTGAMRRRFKLKKICNKYFPSYHDDLSSWHDDDGKSTQKILRKSSIVPRYDPSWPR</sequence>
<reference evidence="1 2" key="2">
    <citation type="journal article" date="2017" name="Front. Plant Sci.">
        <title>Gene Classification and Mining of Molecular Markers Useful in Red Clover (Trifolium pratense) Breeding.</title>
        <authorList>
            <person name="Istvanek J."/>
            <person name="Dluhosova J."/>
            <person name="Dluhos P."/>
            <person name="Patkova L."/>
            <person name="Nedelnik J."/>
            <person name="Repkova J."/>
        </authorList>
    </citation>
    <scope>NUCLEOTIDE SEQUENCE [LARGE SCALE GENOMIC DNA]</scope>
    <source>
        <strain evidence="2">cv. Tatra</strain>
        <tissue evidence="1">Young leaves</tissue>
    </source>
</reference>
<gene>
    <name evidence="1" type="ORF">L195_g048477</name>
</gene>
<dbReference type="Proteomes" id="UP000236291">
    <property type="component" value="Unassembled WGS sequence"/>
</dbReference>
<reference evidence="1 2" key="1">
    <citation type="journal article" date="2014" name="Am. J. Bot.">
        <title>Genome assembly and annotation for red clover (Trifolium pratense; Fabaceae).</title>
        <authorList>
            <person name="Istvanek J."/>
            <person name="Jaros M."/>
            <person name="Krenek A."/>
            <person name="Repkova J."/>
        </authorList>
    </citation>
    <scope>NUCLEOTIDE SEQUENCE [LARGE SCALE GENOMIC DNA]</scope>
    <source>
        <strain evidence="2">cv. Tatra</strain>
        <tissue evidence="1">Young leaves</tissue>
    </source>
</reference>
<evidence type="ECO:0000313" key="2">
    <source>
        <dbReference type="Proteomes" id="UP000236291"/>
    </source>
</evidence>
<dbReference type="AlphaFoldDB" id="A0A2K3JLE2"/>
<dbReference type="EMBL" id="ASHM01069380">
    <property type="protein sequence ID" value="PNX54855.1"/>
    <property type="molecule type" value="Genomic_DNA"/>
</dbReference>
<proteinExistence type="predicted"/>
<evidence type="ECO:0000313" key="1">
    <source>
        <dbReference type="EMBL" id="PNX54855.1"/>
    </source>
</evidence>